<dbReference type="HOGENOM" id="CLU_046025_5_0_1"/>
<dbReference type="PANTHER" id="PTHR40465:SF1">
    <property type="entry name" value="DUF6534 DOMAIN-CONTAINING PROTEIN"/>
    <property type="match status" value="1"/>
</dbReference>
<accession>A0A0C3J906</accession>
<keyword evidence="2" id="KW-0472">Membrane</keyword>
<sequence length="317" mass="34617">MGISGGFGPTLVGGLASTMLYGITTLQTYVYYMHYAEDASAMKFLVAVIWILDTLHVSFMCHILYYYLITSYGVPENFEYIVWSLPASILVNVFLISIVQCFFVRQVYHLCRPRVKWLVTAPIILLVIAHIGFDIETVVLQLAKHKSSVLAQISFSGGTPALAIVALTEVLITVSLCILFYDGGSDSAFPRTKHLMNTLIIYAVNRCLLTSLVALADLAVTAEVRDTWSIGLQFVVEKLYANSLLAALNSREHLRSQDAGTPSDLRISAVHFANPPRLAGDVESSTNGTSQPGMTVIDTTTDPALDKTPALCCKGEV</sequence>
<name>A0A0C3J906_PISTI</name>
<evidence type="ECO:0000313" key="5">
    <source>
        <dbReference type="Proteomes" id="UP000054217"/>
    </source>
</evidence>
<feature type="transmembrane region" description="Helical" evidence="2">
    <location>
        <begin position="12"/>
        <end position="32"/>
    </location>
</feature>
<evidence type="ECO:0000256" key="2">
    <source>
        <dbReference type="SAM" id="Phobius"/>
    </source>
</evidence>
<feature type="transmembrane region" description="Helical" evidence="2">
    <location>
        <begin position="80"/>
        <end position="103"/>
    </location>
</feature>
<dbReference type="Proteomes" id="UP000054217">
    <property type="component" value="Unassembled WGS sequence"/>
</dbReference>
<reference evidence="4 5" key="1">
    <citation type="submission" date="2014-04" db="EMBL/GenBank/DDBJ databases">
        <authorList>
            <consortium name="DOE Joint Genome Institute"/>
            <person name="Kuo A."/>
            <person name="Kohler A."/>
            <person name="Costa M.D."/>
            <person name="Nagy L.G."/>
            <person name="Floudas D."/>
            <person name="Copeland A."/>
            <person name="Barry K.W."/>
            <person name="Cichocki N."/>
            <person name="Veneault-Fourrey C."/>
            <person name="LaButti K."/>
            <person name="Lindquist E.A."/>
            <person name="Lipzen A."/>
            <person name="Lundell T."/>
            <person name="Morin E."/>
            <person name="Murat C."/>
            <person name="Sun H."/>
            <person name="Tunlid A."/>
            <person name="Henrissat B."/>
            <person name="Grigoriev I.V."/>
            <person name="Hibbett D.S."/>
            <person name="Martin F."/>
            <person name="Nordberg H.P."/>
            <person name="Cantor M.N."/>
            <person name="Hua S.X."/>
        </authorList>
    </citation>
    <scope>NUCLEOTIDE SEQUENCE [LARGE SCALE GENOMIC DNA]</scope>
    <source>
        <strain evidence="4 5">Marx 270</strain>
    </source>
</reference>
<feature type="compositionally biased region" description="Polar residues" evidence="1">
    <location>
        <begin position="283"/>
        <end position="300"/>
    </location>
</feature>
<dbReference type="Pfam" id="PF20152">
    <property type="entry name" value="DUF6534"/>
    <property type="match status" value="1"/>
</dbReference>
<feature type="transmembrane region" description="Helical" evidence="2">
    <location>
        <begin position="115"/>
        <end position="133"/>
    </location>
</feature>
<protein>
    <recommendedName>
        <fullName evidence="3">DUF6534 domain-containing protein</fullName>
    </recommendedName>
</protein>
<feature type="domain" description="DUF6534" evidence="3">
    <location>
        <begin position="166"/>
        <end position="253"/>
    </location>
</feature>
<gene>
    <name evidence="4" type="ORF">M404DRAFT_404186</name>
</gene>
<keyword evidence="2" id="KW-1133">Transmembrane helix</keyword>
<dbReference type="InterPro" id="IPR045339">
    <property type="entry name" value="DUF6534"/>
</dbReference>
<dbReference type="AlphaFoldDB" id="A0A0C3J906"/>
<dbReference type="STRING" id="870435.A0A0C3J906"/>
<feature type="transmembrane region" description="Helical" evidence="2">
    <location>
        <begin position="153"/>
        <end position="181"/>
    </location>
</feature>
<feature type="transmembrane region" description="Helical" evidence="2">
    <location>
        <begin position="44"/>
        <end position="68"/>
    </location>
</feature>
<evidence type="ECO:0000256" key="1">
    <source>
        <dbReference type="SAM" id="MobiDB-lite"/>
    </source>
</evidence>
<dbReference type="EMBL" id="KN832109">
    <property type="protein sequence ID" value="KIN94181.1"/>
    <property type="molecule type" value="Genomic_DNA"/>
</dbReference>
<dbReference type="PANTHER" id="PTHR40465">
    <property type="entry name" value="CHROMOSOME 1, WHOLE GENOME SHOTGUN SEQUENCE"/>
    <property type="match status" value="1"/>
</dbReference>
<evidence type="ECO:0000259" key="3">
    <source>
        <dbReference type="Pfam" id="PF20152"/>
    </source>
</evidence>
<keyword evidence="5" id="KW-1185">Reference proteome</keyword>
<evidence type="ECO:0000313" key="4">
    <source>
        <dbReference type="EMBL" id="KIN94181.1"/>
    </source>
</evidence>
<dbReference type="OrthoDB" id="3012488at2759"/>
<feature type="region of interest" description="Disordered" evidence="1">
    <location>
        <begin position="276"/>
        <end position="300"/>
    </location>
</feature>
<keyword evidence="2" id="KW-0812">Transmembrane</keyword>
<organism evidence="4 5">
    <name type="scientific">Pisolithus tinctorius Marx 270</name>
    <dbReference type="NCBI Taxonomy" id="870435"/>
    <lineage>
        <taxon>Eukaryota</taxon>
        <taxon>Fungi</taxon>
        <taxon>Dikarya</taxon>
        <taxon>Basidiomycota</taxon>
        <taxon>Agaricomycotina</taxon>
        <taxon>Agaricomycetes</taxon>
        <taxon>Agaricomycetidae</taxon>
        <taxon>Boletales</taxon>
        <taxon>Sclerodermatineae</taxon>
        <taxon>Pisolithaceae</taxon>
        <taxon>Pisolithus</taxon>
    </lineage>
</organism>
<reference evidence="5" key="2">
    <citation type="submission" date="2015-01" db="EMBL/GenBank/DDBJ databases">
        <title>Evolutionary Origins and Diversification of the Mycorrhizal Mutualists.</title>
        <authorList>
            <consortium name="DOE Joint Genome Institute"/>
            <consortium name="Mycorrhizal Genomics Consortium"/>
            <person name="Kohler A."/>
            <person name="Kuo A."/>
            <person name="Nagy L.G."/>
            <person name="Floudas D."/>
            <person name="Copeland A."/>
            <person name="Barry K.W."/>
            <person name="Cichocki N."/>
            <person name="Veneault-Fourrey C."/>
            <person name="LaButti K."/>
            <person name="Lindquist E.A."/>
            <person name="Lipzen A."/>
            <person name="Lundell T."/>
            <person name="Morin E."/>
            <person name="Murat C."/>
            <person name="Riley R."/>
            <person name="Ohm R."/>
            <person name="Sun H."/>
            <person name="Tunlid A."/>
            <person name="Henrissat B."/>
            <person name="Grigoriev I.V."/>
            <person name="Hibbett D.S."/>
            <person name="Martin F."/>
        </authorList>
    </citation>
    <scope>NUCLEOTIDE SEQUENCE [LARGE SCALE GENOMIC DNA]</scope>
    <source>
        <strain evidence="5">Marx 270</strain>
    </source>
</reference>
<proteinExistence type="predicted"/>
<dbReference type="InParanoid" id="A0A0C3J906"/>